<evidence type="ECO:0000256" key="3">
    <source>
        <dbReference type="ARBA" id="ARBA00023027"/>
    </source>
</evidence>
<dbReference type="Gene3D" id="3.40.50.720">
    <property type="entry name" value="NAD(P)-binding Rossmann-like Domain"/>
    <property type="match status" value="1"/>
</dbReference>
<feature type="domain" description="6-phosphogluconate dehydrogenase NADP-binding" evidence="5">
    <location>
        <begin position="7"/>
        <end position="168"/>
    </location>
</feature>
<evidence type="ECO:0000256" key="4">
    <source>
        <dbReference type="PIRSR" id="PIRSR000103-1"/>
    </source>
</evidence>
<name>A0A194V061_CYTMA</name>
<accession>A0A194V061</accession>
<dbReference type="OrthoDB" id="435038at2759"/>
<dbReference type="PANTHER" id="PTHR43580:SF8">
    <property type="entry name" value="6-PHOSPHOGLUCONATE DEHYDROGENASE NADP-BINDING DOMAIN-CONTAINING PROTEIN-RELATED"/>
    <property type="match status" value="1"/>
</dbReference>
<dbReference type="InterPro" id="IPR008927">
    <property type="entry name" value="6-PGluconate_DH-like_C_sf"/>
</dbReference>
<evidence type="ECO:0000313" key="8">
    <source>
        <dbReference type="Proteomes" id="UP000078576"/>
    </source>
</evidence>
<evidence type="ECO:0000259" key="6">
    <source>
        <dbReference type="Pfam" id="PF14833"/>
    </source>
</evidence>
<gene>
    <name evidence="7" type="ORF">VP1G_04589</name>
</gene>
<dbReference type="InterPro" id="IPR051265">
    <property type="entry name" value="HIBADH-related_NP60_sf"/>
</dbReference>
<organism evidence="7 8">
    <name type="scientific">Cytospora mali</name>
    <name type="common">Apple Valsa canker fungus</name>
    <name type="synonym">Valsa mali</name>
    <dbReference type="NCBI Taxonomy" id="578113"/>
    <lineage>
        <taxon>Eukaryota</taxon>
        <taxon>Fungi</taxon>
        <taxon>Dikarya</taxon>
        <taxon>Ascomycota</taxon>
        <taxon>Pezizomycotina</taxon>
        <taxon>Sordariomycetes</taxon>
        <taxon>Sordariomycetidae</taxon>
        <taxon>Diaporthales</taxon>
        <taxon>Cytosporaceae</taxon>
        <taxon>Cytospora</taxon>
    </lineage>
</organism>
<dbReference type="InterPro" id="IPR006115">
    <property type="entry name" value="6PGDH_NADP-bd"/>
</dbReference>
<keyword evidence="8" id="KW-1185">Reference proteome</keyword>
<dbReference type="AlphaFoldDB" id="A0A194V061"/>
<dbReference type="Proteomes" id="UP000078576">
    <property type="component" value="Unassembled WGS sequence"/>
</dbReference>
<protein>
    <submittedName>
        <fullName evidence="7">Oxidoreductase YfjR</fullName>
    </submittedName>
</protein>
<dbReference type="Pfam" id="PF14833">
    <property type="entry name" value="NAD_binding_11"/>
    <property type="match status" value="1"/>
</dbReference>
<keyword evidence="2" id="KW-0560">Oxidoreductase</keyword>
<dbReference type="GO" id="GO:0050661">
    <property type="term" value="F:NADP binding"/>
    <property type="evidence" value="ECO:0007669"/>
    <property type="project" value="InterPro"/>
</dbReference>
<evidence type="ECO:0000313" key="7">
    <source>
        <dbReference type="EMBL" id="KUI57303.1"/>
    </source>
</evidence>
<dbReference type="GO" id="GO:0051287">
    <property type="term" value="F:NAD binding"/>
    <property type="evidence" value="ECO:0007669"/>
    <property type="project" value="InterPro"/>
</dbReference>
<dbReference type="PANTHER" id="PTHR43580">
    <property type="entry name" value="OXIDOREDUCTASE GLYR1-RELATED"/>
    <property type="match status" value="1"/>
</dbReference>
<dbReference type="EMBL" id="KN714698">
    <property type="protein sequence ID" value="KUI57303.1"/>
    <property type="molecule type" value="Genomic_DNA"/>
</dbReference>
<evidence type="ECO:0000256" key="1">
    <source>
        <dbReference type="ARBA" id="ARBA00007598"/>
    </source>
</evidence>
<dbReference type="InterPro" id="IPR015815">
    <property type="entry name" value="HIBADH-related"/>
</dbReference>
<evidence type="ECO:0000259" key="5">
    <source>
        <dbReference type="Pfam" id="PF03446"/>
    </source>
</evidence>
<dbReference type="STRING" id="694573.A0A194V061"/>
<feature type="domain" description="3-hydroxyisobutyrate dehydrogenase-like NAD-binding" evidence="6">
    <location>
        <begin position="178"/>
        <end position="295"/>
    </location>
</feature>
<dbReference type="InterPro" id="IPR029154">
    <property type="entry name" value="HIBADH-like_NADP-bd"/>
</dbReference>
<evidence type="ECO:0000256" key="2">
    <source>
        <dbReference type="ARBA" id="ARBA00023002"/>
    </source>
</evidence>
<dbReference type="SUPFAM" id="SSF51735">
    <property type="entry name" value="NAD(P)-binding Rossmann-fold domains"/>
    <property type="match status" value="1"/>
</dbReference>
<dbReference type="SUPFAM" id="SSF48179">
    <property type="entry name" value="6-phosphogluconate dehydrogenase C-terminal domain-like"/>
    <property type="match status" value="1"/>
</dbReference>
<sequence length="315" mass="33475">MASTDSFGWFGLGSMGLGMALNLQKHLSSKGLPPLHYNNRTMSRGEPLKEAGGIPVETFEGLFTSSNIVFTMISNDEVLDSLVTKALESGIPLEGKVWVDTSTVHPDTCAKCSERLGEKGAIFVASPVFGASAMAASGKLIWSMSGPAATIARLRPYVVDIMGRSIIEMGEDVRKSSLLKIAGNIFVIGFQELIAEAHVFAEKTGLGTAQMEEFIANMFGPVLESYSKRMTTGSWAPPLGTPPGFAAALASKDARHAISIAKDNGTTIPTLETALARMTAAREYAGESLDSASVYGTARLEAGLPFWSENSRQSN</sequence>
<proteinExistence type="inferred from homology"/>
<dbReference type="PIRSF" id="PIRSF000103">
    <property type="entry name" value="HIBADH"/>
    <property type="match status" value="1"/>
</dbReference>
<keyword evidence="3" id="KW-0520">NAD</keyword>
<feature type="active site" evidence="4">
    <location>
        <position position="180"/>
    </location>
</feature>
<dbReference type="Pfam" id="PF03446">
    <property type="entry name" value="NAD_binding_2"/>
    <property type="match status" value="1"/>
</dbReference>
<dbReference type="Gene3D" id="1.10.1040.10">
    <property type="entry name" value="N-(1-d-carboxylethyl)-l-norvaline Dehydrogenase, domain 2"/>
    <property type="match status" value="1"/>
</dbReference>
<dbReference type="GO" id="GO:0016491">
    <property type="term" value="F:oxidoreductase activity"/>
    <property type="evidence" value="ECO:0007669"/>
    <property type="project" value="UniProtKB-KW"/>
</dbReference>
<reference evidence="8" key="1">
    <citation type="submission" date="2014-12" db="EMBL/GenBank/DDBJ databases">
        <title>Genome Sequence of Valsa Canker Pathogens Uncovers a Specific Adaption of Colonization on Woody Bark.</title>
        <authorList>
            <person name="Yin Z."/>
            <person name="Liu H."/>
            <person name="Gao X."/>
            <person name="Li Z."/>
            <person name="Song N."/>
            <person name="Ke X."/>
            <person name="Dai Q."/>
            <person name="Wu Y."/>
            <person name="Sun Y."/>
            <person name="Xu J.-R."/>
            <person name="Kang Z.K."/>
            <person name="Wang L."/>
            <person name="Huang L."/>
        </authorList>
    </citation>
    <scope>NUCLEOTIDE SEQUENCE [LARGE SCALE GENOMIC DNA]</scope>
    <source>
        <strain evidence="8">SXYL134</strain>
    </source>
</reference>
<dbReference type="InterPro" id="IPR013328">
    <property type="entry name" value="6PGD_dom2"/>
</dbReference>
<dbReference type="InterPro" id="IPR036291">
    <property type="entry name" value="NAD(P)-bd_dom_sf"/>
</dbReference>
<comment type="similarity">
    <text evidence="1">Belongs to the HIBADH-related family. NP60 subfamily.</text>
</comment>